<evidence type="ECO:0000313" key="1">
    <source>
        <dbReference type="EMBL" id="KYC35181.1"/>
    </source>
</evidence>
<proteinExistence type="predicted"/>
<accession>A0A139WRX5</accession>
<dbReference type="Proteomes" id="UP000076925">
    <property type="component" value="Unassembled WGS sequence"/>
</dbReference>
<protein>
    <submittedName>
        <fullName evidence="1">Uncharacterized protein</fullName>
    </submittedName>
</protein>
<dbReference type="AlphaFoldDB" id="A0A139WRX5"/>
<dbReference type="RefSeq" id="WP_017745502.1">
    <property type="nucleotide sequence ID" value="NZ_KQ976354.1"/>
</dbReference>
<organism evidence="1 2">
    <name type="scientific">Scytonema hofmannii PCC 7110</name>
    <dbReference type="NCBI Taxonomy" id="128403"/>
    <lineage>
        <taxon>Bacteria</taxon>
        <taxon>Bacillati</taxon>
        <taxon>Cyanobacteriota</taxon>
        <taxon>Cyanophyceae</taxon>
        <taxon>Nostocales</taxon>
        <taxon>Scytonemataceae</taxon>
        <taxon>Scytonema</taxon>
    </lineage>
</organism>
<comment type="caution">
    <text evidence="1">The sequence shown here is derived from an EMBL/GenBank/DDBJ whole genome shotgun (WGS) entry which is preliminary data.</text>
</comment>
<dbReference type="STRING" id="128403.WA1_08465"/>
<evidence type="ECO:0000313" key="2">
    <source>
        <dbReference type="Proteomes" id="UP000076925"/>
    </source>
</evidence>
<dbReference type="EMBL" id="ANNX02000052">
    <property type="protein sequence ID" value="KYC35181.1"/>
    <property type="molecule type" value="Genomic_DNA"/>
</dbReference>
<gene>
    <name evidence="1" type="ORF">WA1_08465</name>
</gene>
<name>A0A139WRX5_9CYAN</name>
<sequence length="288" mass="33646">MIEKTFYSRYLIGDRESVWSELQELGEIIEPSVRTDALAVARETMRRVKLNLEIITPRLRKLGFEFSDSERVFVPVHSRSLQLLDDFEQSWGTLPFSVRAWYECVHSINLFASQPISKDLIESLDTNLISVSFSNCLSKSVRLDDELRWYMQGITFLSLEESLTEVLESKEQFKQDWREGKVDDWTRNYYLQNKIDPEVLTVEFLPVGMTMSNCEPMKFEVGMAKADCTISDDGNEIKFVDFLRERLLFGEFLHGHCSKNQQYDYLYIGKMPNHLQITSEILEGLLLF</sequence>
<keyword evidence="2" id="KW-1185">Reference proteome</keyword>
<reference evidence="1 2" key="1">
    <citation type="journal article" date="2013" name="Genome Biol. Evol.">
        <title>Genomes of Stigonematalean cyanobacteria (subsection V) and the evolution of oxygenic photosynthesis from prokaryotes to plastids.</title>
        <authorList>
            <person name="Dagan T."/>
            <person name="Roettger M."/>
            <person name="Stucken K."/>
            <person name="Landan G."/>
            <person name="Koch R."/>
            <person name="Major P."/>
            <person name="Gould S.B."/>
            <person name="Goremykin V.V."/>
            <person name="Rippka R."/>
            <person name="Tandeau de Marsac N."/>
            <person name="Gugger M."/>
            <person name="Lockhart P.J."/>
            <person name="Allen J.F."/>
            <person name="Brune I."/>
            <person name="Maus I."/>
            <person name="Puhler A."/>
            <person name="Martin W.F."/>
        </authorList>
    </citation>
    <scope>NUCLEOTIDE SEQUENCE [LARGE SCALE GENOMIC DNA]</scope>
    <source>
        <strain evidence="1 2">PCC 7110</strain>
    </source>
</reference>